<dbReference type="InterPro" id="IPR013766">
    <property type="entry name" value="Thioredoxin_domain"/>
</dbReference>
<keyword evidence="4" id="KW-1015">Disulfide bond</keyword>
<dbReference type="AlphaFoldDB" id="A0A095H135"/>
<comment type="similarity">
    <text evidence="1">Belongs to the SCO1/2 family.</text>
</comment>
<organism evidence="7 8">
    <name type="scientific">Burkholderia pseudomallei</name>
    <name type="common">Pseudomonas pseudomallei</name>
    <dbReference type="NCBI Taxonomy" id="28450"/>
    <lineage>
        <taxon>Bacteria</taxon>
        <taxon>Pseudomonadati</taxon>
        <taxon>Pseudomonadota</taxon>
        <taxon>Betaproteobacteria</taxon>
        <taxon>Burkholderiales</taxon>
        <taxon>Burkholderiaceae</taxon>
        <taxon>Burkholderia</taxon>
        <taxon>pseudomallei group</taxon>
    </lineage>
</organism>
<dbReference type="SUPFAM" id="SSF52833">
    <property type="entry name" value="Thioredoxin-like"/>
    <property type="match status" value="1"/>
</dbReference>
<sequence length="202" mass="22281">MNETSMMRRKALGALCSLALAGAPVGSRAATPFYSLPLSSKDWHKGFRLTDLHGHTKTPQDYRGNVLLLFFGFLSCPSICSTTMLELTQAKERVGAQKDKVKILFVTLDPNRDTSPTIARWLASFGDDNIGLRDSEAHVRKAATALNLKYERVEGDVPGAYTIDHGVQTYVFDPQGRLRLIARAGIEPEYVAKDIVQLLSGR</sequence>
<evidence type="ECO:0000256" key="6">
    <source>
        <dbReference type="SAM" id="SignalP"/>
    </source>
</evidence>
<dbReference type="RefSeq" id="WP_004550328.1">
    <property type="nucleotide sequence ID" value="NZ_AP028071.1"/>
</dbReference>
<dbReference type="EMBL" id="JQIM01000010">
    <property type="protein sequence ID" value="KGX07057.1"/>
    <property type="molecule type" value="Genomic_DNA"/>
</dbReference>
<dbReference type="Proteomes" id="UP000030475">
    <property type="component" value="Unassembled WGS sequence"/>
</dbReference>
<evidence type="ECO:0000313" key="8">
    <source>
        <dbReference type="Proteomes" id="UP000030475"/>
    </source>
</evidence>
<feature type="signal peptide" evidence="6">
    <location>
        <begin position="1"/>
        <end position="29"/>
    </location>
</feature>
<keyword evidence="5" id="KW-0472">Membrane</keyword>
<dbReference type="GeneID" id="93058862"/>
<keyword evidence="5" id="KW-0812">Transmembrane</keyword>
<dbReference type="PANTHER" id="PTHR12151:SF25">
    <property type="entry name" value="LINALOOL DEHYDRATASE_ISOMERASE DOMAIN-CONTAINING PROTEIN"/>
    <property type="match status" value="1"/>
</dbReference>
<evidence type="ECO:0000256" key="1">
    <source>
        <dbReference type="ARBA" id="ARBA00010996"/>
    </source>
</evidence>
<gene>
    <name evidence="7" type="ORF">Y036_1656</name>
</gene>
<accession>A0A095H135</accession>
<dbReference type="PANTHER" id="PTHR12151">
    <property type="entry name" value="ELECTRON TRANSPORT PROTIN SCO1/SENC FAMILY MEMBER"/>
    <property type="match status" value="1"/>
</dbReference>
<comment type="caution">
    <text evidence="7">The sequence shown here is derived from an EMBL/GenBank/DDBJ whole genome shotgun (WGS) entry which is preliminary data.</text>
</comment>
<dbReference type="CDD" id="cd02968">
    <property type="entry name" value="SCO"/>
    <property type="match status" value="1"/>
</dbReference>
<protein>
    <submittedName>
        <fullName evidence="7">AhpC/TSA family protein</fullName>
    </submittedName>
</protein>
<keyword evidence="2 3" id="KW-0186">Copper</keyword>
<keyword evidence="5" id="KW-1133">Transmembrane helix</keyword>
<name>A0A095H135_BURPE</name>
<keyword evidence="6" id="KW-0732">Signal</keyword>
<keyword evidence="3" id="KW-0479">Metal-binding</keyword>
<feature type="binding site" evidence="3">
    <location>
        <position position="80"/>
    </location>
    <ligand>
        <name>Cu cation</name>
        <dbReference type="ChEBI" id="CHEBI:23378"/>
    </ligand>
</feature>
<evidence type="ECO:0000256" key="3">
    <source>
        <dbReference type="PIRSR" id="PIRSR603782-1"/>
    </source>
</evidence>
<feature type="chain" id="PRO_5015031673" evidence="6">
    <location>
        <begin position="30"/>
        <end position="202"/>
    </location>
</feature>
<feature type="binding site" evidence="3">
    <location>
        <position position="76"/>
    </location>
    <ligand>
        <name>Cu cation</name>
        <dbReference type="ChEBI" id="CHEBI:23378"/>
    </ligand>
</feature>
<reference evidence="7 8" key="1">
    <citation type="submission" date="2014-08" db="EMBL/GenBank/DDBJ databases">
        <authorList>
            <person name="Bunnell A."/>
            <person name="Chain P.S."/>
            <person name="Chertkov O."/>
            <person name="Currie B.J."/>
            <person name="Daligault H.E."/>
            <person name="Davenport K.W."/>
            <person name="Davis C."/>
            <person name="Gleasner C.D."/>
            <person name="Johnson S.L."/>
            <person name="Kaestli M."/>
            <person name="Koren S."/>
            <person name="Kunde Y.A."/>
            <person name="Mayo M."/>
            <person name="McMurry K.K."/>
            <person name="Price E.P."/>
            <person name="Reitenga K.G."/>
            <person name="Robison R."/>
            <person name="Rosovitz M.J."/>
            <person name="Sarovich D.S."/>
            <person name="Teshima H."/>
        </authorList>
    </citation>
    <scope>NUCLEOTIDE SEQUENCE [LARGE SCALE GENOMIC DNA]</scope>
    <source>
        <strain evidence="7 8">MSHR44</strain>
    </source>
</reference>
<feature type="disulfide bond" description="Redox-active" evidence="4">
    <location>
        <begin position="76"/>
        <end position="80"/>
    </location>
</feature>
<dbReference type="InterPro" id="IPR036249">
    <property type="entry name" value="Thioredoxin-like_sf"/>
</dbReference>
<dbReference type="KEGG" id="but:X994_2351"/>
<dbReference type="GO" id="GO:0046872">
    <property type="term" value="F:metal ion binding"/>
    <property type="evidence" value="ECO:0007669"/>
    <property type="project" value="UniProtKB-KW"/>
</dbReference>
<evidence type="ECO:0000256" key="2">
    <source>
        <dbReference type="ARBA" id="ARBA00023008"/>
    </source>
</evidence>
<dbReference type="Pfam" id="PF02630">
    <property type="entry name" value="SCO1-SenC"/>
    <property type="match status" value="1"/>
</dbReference>
<dbReference type="InterPro" id="IPR003782">
    <property type="entry name" value="SCO1/SenC"/>
</dbReference>
<dbReference type="Gene3D" id="3.40.30.10">
    <property type="entry name" value="Glutaredoxin"/>
    <property type="match status" value="1"/>
</dbReference>
<dbReference type="PROSITE" id="PS51352">
    <property type="entry name" value="THIOREDOXIN_2"/>
    <property type="match status" value="1"/>
</dbReference>
<feature type="binding site" evidence="3">
    <location>
        <position position="165"/>
    </location>
    <ligand>
        <name>Cu cation</name>
        <dbReference type="ChEBI" id="CHEBI:23378"/>
    </ligand>
</feature>
<proteinExistence type="inferred from homology"/>
<feature type="transmembrane region" description="Helical" evidence="5">
    <location>
        <begin position="66"/>
        <end position="85"/>
    </location>
</feature>
<evidence type="ECO:0000256" key="4">
    <source>
        <dbReference type="PIRSR" id="PIRSR603782-2"/>
    </source>
</evidence>
<evidence type="ECO:0000256" key="5">
    <source>
        <dbReference type="SAM" id="Phobius"/>
    </source>
</evidence>
<evidence type="ECO:0000313" key="7">
    <source>
        <dbReference type="EMBL" id="KGX07057.1"/>
    </source>
</evidence>